<comment type="caution">
    <text evidence="2">The sequence shown here is derived from an EMBL/GenBank/DDBJ whole genome shotgun (WGS) entry which is preliminary data.</text>
</comment>
<evidence type="ECO:0000313" key="3">
    <source>
        <dbReference type="Proteomes" id="UP000318995"/>
    </source>
</evidence>
<evidence type="ECO:0000313" key="2">
    <source>
        <dbReference type="EMBL" id="TWT40796.1"/>
    </source>
</evidence>
<dbReference type="PANTHER" id="PTHR30093">
    <property type="entry name" value="GENERAL SECRETION PATHWAY PROTEIN G"/>
    <property type="match status" value="1"/>
</dbReference>
<accession>A0A5C5VQ92</accession>
<dbReference type="InterPro" id="IPR011453">
    <property type="entry name" value="DUF1559"/>
</dbReference>
<dbReference type="InterPro" id="IPR045584">
    <property type="entry name" value="Pilin-like"/>
</dbReference>
<dbReference type="InterPro" id="IPR027558">
    <property type="entry name" value="Pre_pil_HX9DG_C"/>
</dbReference>
<feature type="domain" description="DUF1559" evidence="1">
    <location>
        <begin position="520"/>
        <end position="552"/>
    </location>
</feature>
<sequence>MGLYQKWVEAAAYRSVLTAAVVLAPLAHARAQAVAKPTSPPALGELAKLTSIATPQTLVRVELRPRRVLLAPELSLMPIEVVTAAGLQELGFDPTTLESLEVVVEPPMGTRLYYAVLARFSEPFALDQIPAKLLEHFQLTEEEGSIVRLEATDPQGPTLVMLDDKTALAASEGMLKKLTRRAGRPTEGAFTDWIANQEADADLHVTVNYQPLAPLVDAALAAGGDEIPDTVRPYLKHLNDIRYAKAWLRLFNQPDCEVAIEAKDDAAADRLAGVVNELLALQQRMSEESIAQLDPTDPLQEAMIRYQRRTLPQYQQMLVPQRDGLVFGYHPTEMADSLQVNSMLQISAIGILVALLLPAVQAAREAARRNSSMYNLKKLIVALLVYEGAYGNLPAQAITDDEGQPLLSWRVAILPFLEKQALYDQFHLDEPWDSPHNLSLLPLMPEYFIDPSGSFDGKDGKTHYLAAFGPAAVCDGGSRGKSFRDIRDGTSPTIAVIQVDDQHAVEWTRPADYDVAAYDRNPVEGIGSLHPGGFLAAFCDGHVSFIASDVDIELLRAMLTIDGGERIELP</sequence>
<evidence type="ECO:0000259" key="1">
    <source>
        <dbReference type="Pfam" id="PF07596"/>
    </source>
</evidence>
<organism evidence="2 3">
    <name type="scientific">Botrimarina hoheduenensis</name>
    <dbReference type="NCBI Taxonomy" id="2528000"/>
    <lineage>
        <taxon>Bacteria</taxon>
        <taxon>Pseudomonadati</taxon>
        <taxon>Planctomycetota</taxon>
        <taxon>Planctomycetia</taxon>
        <taxon>Pirellulales</taxon>
        <taxon>Lacipirellulaceae</taxon>
        <taxon>Botrimarina</taxon>
    </lineage>
</organism>
<proteinExistence type="predicted"/>
<gene>
    <name evidence="2" type="ORF">Pla111_32140</name>
</gene>
<reference evidence="2 3" key="1">
    <citation type="submission" date="2019-02" db="EMBL/GenBank/DDBJ databases">
        <title>Deep-cultivation of Planctomycetes and their phenomic and genomic characterization uncovers novel biology.</title>
        <authorList>
            <person name="Wiegand S."/>
            <person name="Jogler M."/>
            <person name="Boedeker C."/>
            <person name="Pinto D."/>
            <person name="Vollmers J."/>
            <person name="Rivas-Marin E."/>
            <person name="Kohn T."/>
            <person name="Peeters S.H."/>
            <person name="Heuer A."/>
            <person name="Rast P."/>
            <person name="Oberbeckmann S."/>
            <person name="Bunk B."/>
            <person name="Jeske O."/>
            <person name="Meyerdierks A."/>
            <person name="Storesund J.E."/>
            <person name="Kallscheuer N."/>
            <person name="Luecker S."/>
            <person name="Lage O.M."/>
            <person name="Pohl T."/>
            <person name="Merkel B.J."/>
            <person name="Hornburger P."/>
            <person name="Mueller R.-W."/>
            <person name="Bruemmer F."/>
            <person name="Labrenz M."/>
            <person name="Spormann A.M."/>
            <person name="Op Den Camp H."/>
            <person name="Overmann J."/>
            <person name="Amann R."/>
            <person name="Jetten M.S.M."/>
            <person name="Mascher T."/>
            <person name="Medema M.H."/>
            <person name="Devos D.P."/>
            <person name="Kaster A.-K."/>
            <person name="Ovreas L."/>
            <person name="Rohde M."/>
            <person name="Galperin M.Y."/>
            <person name="Jogler C."/>
        </authorList>
    </citation>
    <scope>NUCLEOTIDE SEQUENCE [LARGE SCALE GENOMIC DNA]</scope>
    <source>
        <strain evidence="2 3">Pla111</strain>
    </source>
</reference>
<dbReference type="Pfam" id="PF07596">
    <property type="entry name" value="SBP_bac_10"/>
    <property type="match status" value="2"/>
</dbReference>
<name>A0A5C5VQ92_9BACT</name>
<dbReference type="PANTHER" id="PTHR30093:SF2">
    <property type="entry name" value="TYPE II SECRETION SYSTEM PROTEIN H"/>
    <property type="match status" value="1"/>
</dbReference>
<keyword evidence="3" id="KW-1185">Reference proteome</keyword>
<protein>
    <recommendedName>
        <fullName evidence="1">DUF1559 domain-containing protein</fullName>
    </recommendedName>
</protein>
<dbReference type="NCBIfam" id="TIGR04294">
    <property type="entry name" value="pre_pil_HX9DG"/>
    <property type="match status" value="1"/>
</dbReference>
<dbReference type="OrthoDB" id="285651at2"/>
<feature type="domain" description="DUF1559" evidence="1">
    <location>
        <begin position="361"/>
        <end position="441"/>
    </location>
</feature>
<dbReference type="RefSeq" id="WP_146575405.1">
    <property type="nucleotide sequence ID" value="NZ_SJPH01000010.1"/>
</dbReference>
<dbReference type="AlphaFoldDB" id="A0A5C5VQ92"/>
<dbReference type="EMBL" id="SJPH01000010">
    <property type="protein sequence ID" value="TWT40796.1"/>
    <property type="molecule type" value="Genomic_DNA"/>
</dbReference>
<dbReference type="SUPFAM" id="SSF54523">
    <property type="entry name" value="Pili subunits"/>
    <property type="match status" value="1"/>
</dbReference>
<dbReference type="Proteomes" id="UP000318995">
    <property type="component" value="Unassembled WGS sequence"/>
</dbReference>